<dbReference type="InterPro" id="IPR010199">
    <property type="entry name" value="CysJ"/>
</dbReference>
<dbReference type="Pfam" id="PF00258">
    <property type="entry name" value="Flavodoxin_1"/>
    <property type="match status" value="1"/>
</dbReference>
<dbReference type="Gene3D" id="3.40.50.80">
    <property type="entry name" value="Nucleotide-binding domain of ferredoxin-NADP reductase (FNR) module"/>
    <property type="match status" value="1"/>
</dbReference>
<evidence type="ECO:0000256" key="9">
    <source>
        <dbReference type="ARBA" id="ARBA00023192"/>
    </source>
</evidence>
<keyword evidence="14" id="KW-1185">Reference proteome</keyword>
<evidence type="ECO:0000256" key="3">
    <source>
        <dbReference type="ARBA" id="ARBA00022630"/>
    </source>
</evidence>
<dbReference type="SUPFAM" id="SSF63380">
    <property type="entry name" value="Riboflavin synthase domain-like"/>
    <property type="match status" value="1"/>
</dbReference>
<dbReference type="Proteomes" id="UP001589769">
    <property type="component" value="Unassembled WGS sequence"/>
</dbReference>
<dbReference type="RefSeq" id="WP_382372718.1">
    <property type="nucleotide sequence ID" value="NZ_JBHLWA010000004.1"/>
</dbReference>
<name>A0ABV6HTK9_9PAST</name>
<comment type="caution">
    <text evidence="13">The sequence shown here is derived from an EMBL/GenBank/DDBJ whole genome shotgun (WGS) entry which is preliminary data.</text>
</comment>
<dbReference type="PANTHER" id="PTHR19384">
    <property type="entry name" value="NITRIC OXIDE SYNTHASE-RELATED"/>
    <property type="match status" value="1"/>
</dbReference>
<evidence type="ECO:0000256" key="10">
    <source>
        <dbReference type="PIRNR" id="PIRNR000207"/>
    </source>
</evidence>
<dbReference type="InterPro" id="IPR017938">
    <property type="entry name" value="Riboflavin_synthase-like_b-brl"/>
</dbReference>
<keyword evidence="1 10" id="KW-0813">Transport</keyword>
<dbReference type="EC" id="1.8.1.2" evidence="10"/>
<dbReference type="InterPro" id="IPR008254">
    <property type="entry name" value="Flavodoxin/NO_synth"/>
</dbReference>
<dbReference type="PRINTS" id="PR00369">
    <property type="entry name" value="FLAVODOXIN"/>
</dbReference>
<dbReference type="Pfam" id="PF00175">
    <property type="entry name" value="NAD_binding_1"/>
    <property type="match status" value="1"/>
</dbReference>
<dbReference type="NCBIfam" id="TIGR01931">
    <property type="entry name" value="cysJ"/>
    <property type="match status" value="1"/>
</dbReference>
<reference evidence="13 14" key="1">
    <citation type="submission" date="2024-09" db="EMBL/GenBank/DDBJ databases">
        <authorList>
            <person name="Sun Q."/>
            <person name="Mori K."/>
        </authorList>
    </citation>
    <scope>NUCLEOTIDE SEQUENCE [LARGE SCALE GENOMIC DNA]</scope>
    <source>
        <strain evidence="13 14">CCM 7538</strain>
    </source>
</reference>
<dbReference type="PROSITE" id="PS51384">
    <property type="entry name" value="FAD_FR"/>
    <property type="match status" value="1"/>
</dbReference>
<dbReference type="PRINTS" id="PR00371">
    <property type="entry name" value="FPNCR"/>
</dbReference>
<proteinExistence type="predicted"/>
<keyword evidence="2 10" id="KW-0028">Amino-acid biosynthesis</keyword>
<evidence type="ECO:0000256" key="8">
    <source>
        <dbReference type="ARBA" id="ARBA00023002"/>
    </source>
</evidence>
<keyword evidence="7 10" id="KW-0249">Electron transport</keyword>
<dbReference type="CDD" id="cd06199">
    <property type="entry name" value="SiR"/>
    <property type="match status" value="1"/>
</dbReference>
<evidence type="ECO:0000259" key="12">
    <source>
        <dbReference type="PROSITE" id="PS51384"/>
    </source>
</evidence>
<dbReference type="InterPro" id="IPR039261">
    <property type="entry name" value="FNR_nucleotide-bd"/>
</dbReference>
<dbReference type="SUPFAM" id="SSF52343">
    <property type="entry name" value="Ferredoxin reductase-like, C-terminal NADP-linked domain"/>
    <property type="match status" value="1"/>
</dbReference>
<dbReference type="InterPro" id="IPR029039">
    <property type="entry name" value="Flavoprotein-like_sf"/>
</dbReference>
<sequence>MQNQVKLPISAELAEKLTELTPLQLAWLSGYCWGKTAEQTAVEQIPQVENVNDSSVSTARSITIISASQTGNARKIAEQLQAKLSTTQQVKLISASEYKTKQLAQEQILLLVTSTQGDGEPPEEALNLHRFLFGKKAPSLTGVEFAVLGLGDSSYPNFCQAGKDFDQRFAELGATRLQPLGECDLDFQTTATQWIEQLAQYLAQHNSGSHTVTATTVAQAVPTATNQYHRENPFPATLSVRQKITGRHSNKDVEHIEIDLSGSGLRYQVGDALGVWFTNDNQLVDEILQTVGLTGEEPITLHQQQISLRTALTEQFELTQNTAKFVQNYAAINPQPELQALVQDRQQLQQYVQQTPLVGVLQTYPTQLTAEQLVELLRPLTPRLYSIASAQDEVGEEVHLTVGVVRYQYNDQTYTGGASGFLGERLPEDGEVKVFVESNPHFRLPTNSQADIIMIGAGTGIAPFRAFMQQRALEEASGKNWLFFGNQTFTEDFLYQQEWQTFAKEGLLHRYHFAWSRDQQQKIYVQDRIREQASEIWQWLQAGAYIYVCGDANKMAKDVEKALLDVISQQGQLDIEQAEDYLAELREQKRYQRDVY</sequence>
<protein>
    <recommendedName>
        <fullName evidence="10">Sulfite reductase [NADPH] flavoprotein alpha-component</fullName>
        <shortName evidence="10">SiR-FP</shortName>
        <ecNumber evidence="10">1.8.1.2</ecNumber>
    </recommendedName>
</protein>
<keyword evidence="6 10" id="KW-0521">NADP</keyword>
<dbReference type="InterPro" id="IPR001094">
    <property type="entry name" value="Flavdoxin-like"/>
</dbReference>
<feature type="domain" description="FAD-binding FR-type" evidence="12">
    <location>
        <begin position="231"/>
        <end position="445"/>
    </location>
</feature>
<keyword evidence="4 10" id="KW-0288">FMN</keyword>
<dbReference type="EMBL" id="JBHLWA010000004">
    <property type="protein sequence ID" value="MFC0322209.1"/>
    <property type="molecule type" value="Genomic_DNA"/>
</dbReference>
<evidence type="ECO:0000313" key="14">
    <source>
        <dbReference type="Proteomes" id="UP001589769"/>
    </source>
</evidence>
<keyword evidence="3 10" id="KW-0285">Flavoprotein</keyword>
<evidence type="ECO:0000256" key="1">
    <source>
        <dbReference type="ARBA" id="ARBA00022448"/>
    </source>
</evidence>
<evidence type="ECO:0000259" key="11">
    <source>
        <dbReference type="PROSITE" id="PS50902"/>
    </source>
</evidence>
<keyword evidence="5 10" id="KW-0274">FAD</keyword>
<comment type="pathway">
    <text evidence="10">Sulfur metabolism; hydrogen sulfide biosynthesis; hydrogen sulfide from sulfite (NADPH route): step 1/1.</text>
</comment>
<dbReference type="InterPro" id="IPR017927">
    <property type="entry name" value="FAD-bd_FR_type"/>
</dbReference>
<dbReference type="Gene3D" id="1.20.990.10">
    <property type="entry name" value="NADPH-cytochrome p450 Reductase, Chain A, domain 3"/>
    <property type="match status" value="1"/>
</dbReference>
<comment type="function">
    <text evidence="10">Component of the sulfite reductase complex that catalyzes the 6-electron reduction of sulfite to sulfide. This is one of several activities required for the biosynthesis of L-cysteine from sulfate. The flavoprotein component catalyzes the electron flow from NADPH -&gt; FAD -&gt; FMN to the hemoprotein component.</text>
</comment>
<comment type="subunit">
    <text evidence="10">Alpha(8)-beta(8). The alpha component is a flavoprotein, the beta component is a hemoprotein.</text>
</comment>
<dbReference type="InterPro" id="IPR001433">
    <property type="entry name" value="OxRdtase_FAD/NAD-bd"/>
</dbReference>
<dbReference type="SUPFAM" id="SSF52218">
    <property type="entry name" value="Flavoproteins"/>
    <property type="match status" value="1"/>
</dbReference>
<dbReference type="Gene3D" id="2.40.30.10">
    <property type="entry name" value="Translation factors"/>
    <property type="match status" value="1"/>
</dbReference>
<comment type="cofactor">
    <cofactor evidence="10">
        <name>FMN</name>
        <dbReference type="ChEBI" id="CHEBI:58210"/>
    </cofactor>
    <text evidence="10">Binds 1 FMN per subunit.</text>
</comment>
<comment type="cofactor">
    <cofactor evidence="10">
        <name>FAD</name>
        <dbReference type="ChEBI" id="CHEBI:57692"/>
    </cofactor>
    <text evidence="10">Binds 1 FAD per subunit.</text>
</comment>
<dbReference type="InterPro" id="IPR023173">
    <property type="entry name" value="NADPH_Cyt_P450_Rdtase_alpha"/>
</dbReference>
<accession>A0ABV6HTK9</accession>
<dbReference type="PIRSF" id="PIRSF000207">
    <property type="entry name" value="SiR-FP_CysJ"/>
    <property type="match status" value="1"/>
</dbReference>
<dbReference type="NCBIfam" id="NF008197">
    <property type="entry name" value="PRK10953.1"/>
    <property type="match status" value="1"/>
</dbReference>
<organism evidence="13 14">
    <name type="scientific">Gallibacterium melopsittaci</name>
    <dbReference type="NCBI Taxonomy" id="516063"/>
    <lineage>
        <taxon>Bacteria</taxon>
        <taxon>Pseudomonadati</taxon>
        <taxon>Pseudomonadota</taxon>
        <taxon>Gammaproteobacteria</taxon>
        <taxon>Pasteurellales</taxon>
        <taxon>Pasteurellaceae</taxon>
        <taxon>Gallibacterium</taxon>
    </lineage>
</organism>
<dbReference type="InterPro" id="IPR001709">
    <property type="entry name" value="Flavoprot_Pyr_Nucl_cyt_Rdtase"/>
</dbReference>
<dbReference type="Gene3D" id="3.40.50.360">
    <property type="match status" value="1"/>
</dbReference>
<keyword evidence="8 10" id="KW-0560">Oxidoreductase</keyword>
<keyword evidence="9 10" id="KW-0198">Cysteine biosynthesis</keyword>
<dbReference type="PANTHER" id="PTHR19384:SF128">
    <property type="entry name" value="NADPH OXIDOREDUCTASE A"/>
    <property type="match status" value="1"/>
</dbReference>
<dbReference type="InterPro" id="IPR003097">
    <property type="entry name" value="CysJ-like_FAD-binding"/>
</dbReference>
<evidence type="ECO:0000256" key="5">
    <source>
        <dbReference type="ARBA" id="ARBA00022827"/>
    </source>
</evidence>
<dbReference type="Pfam" id="PF00667">
    <property type="entry name" value="FAD_binding_1"/>
    <property type="match status" value="1"/>
</dbReference>
<gene>
    <name evidence="13" type="ORF">ACFFHT_01285</name>
</gene>
<evidence type="ECO:0000256" key="6">
    <source>
        <dbReference type="ARBA" id="ARBA00022857"/>
    </source>
</evidence>
<evidence type="ECO:0000256" key="4">
    <source>
        <dbReference type="ARBA" id="ARBA00022643"/>
    </source>
</evidence>
<dbReference type="PROSITE" id="PS50902">
    <property type="entry name" value="FLAVODOXIN_LIKE"/>
    <property type="match status" value="1"/>
</dbReference>
<evidence type="ECO:0000313" key="13">
    <source>
        <dbReference type="EMBL" id="MFC0322209.1"/>
    </source>
</evidence>
<feature type="domain" description="Flavodoxin-like" evidence="11">
    <location>
        <begin position="62"/>
        <end position="199"/>
    </location>
</feature>
<evidence type="ECO:0000256" key="2">
    <source>
        <dbReference type="ARBA" id="ARBA00022605"/>
    </source>
</evidence>
<comment type="catalytic activity">
    <reaction evidence="10">
        <text>hydrogen sulfide + 3 NADP(+) + 3 H2O = sulfite + 3 NADPH + 4 H(+)</text>
        <dbReference type="Rhea" id="RHEA:13801"/>
        <dbReference type="ChEBI" id="CHEBI:15377"/>
        <dbReference type="ChEBI" id="CHEBI:15378"/>
        <dbReference type="ChEBI" id="CHEBI:17359"/>
        <dbReference type="ChEBI" id="CHEBI:29919"/>
        <dbReference type="ChEBI" id="CHEBI:57783"/>
        <dbReference type="ChEBI" id="CHEBI:58349"/>
        <dbReference type="EC" id="1.8.1.2"/>
    </reaction>
</comment>
<dbReference type="GO" id="GO:0004783">
    <property type="term" value="F:sulfite reductase (NADPH) activity"/>
    <property type="evidence" value="ECO:0007669"/>
    <property type="project" value="UniProtKB-EC"/>
</dbReference>
<evidence type="ECO:0000256" key="7">
    <source>
        <dbReference type="ARBA" id="ARBA00022982"/>
    </source>
</evidence>